<keyword evidence="3" id="KW-0804">Transcription</keyword>
<evidence type="ECO:0000256" key="3">
    <source>
        <dbReference type="ARBA" id="ARBA00023163"/>
    </source>
</evidence>
<dbReference type="SMART" id="SM00418">
    <property type="entry name" value="HTH_ARSR"/>
    <property type="match status" value="1"/>
</dbReference>
<feature type="domain" description="HTH arsR-type" evidence="4">
    <location>
        <begin position="5"/>
        <end position="102"/>
    </location>
</feature>
<dbReference type="GO" id="GO:0003700">
    <property type="term" value="F:DNA-binding transcription factor activity"/>
    <property type="evidence" value="ECO:0007669"/>
    <property type="project" value="InterPro"/>
</dbReference>
<dbReference type="PROSITE" id="PS50987">
    <property type="entry name" value="HTH_ARSR_2"/>
    <property type="match status" value="1"/>
</dbReference>
<evidence type="ECO:0000256" key="1">
    <source>
        <dbReference type="ARBA" id="ARBA00023015"/>
    </source>
</evidence>
<dbReference type="PANTHER" id="PTHR43132">
    <property type="entry name" value="ARSENICAL RESISTANCE OPERON REPRESSOR ARSR-RELATED"/>
    <property type="match status" value="1"/>
</dbReference>
<accession>A0A6L7G096</accession>
<evidence type="ECO:0000313" key="5">
    <source>
        <dbReference type="EMBL" id="MXN17764.1"/>
    </source>
</evidence>
<evidence type="ECO:0000259" key="4">
    <source>
        <dbReference type="PROSITE" id="PS50987"/>
    </source>
</evidence>
<protein>
    <submittedName>
        <fullName evidence="5">Metalloregulator ArsR/SmtB family transcription factor</fullName>
    </submittedName>
</protein>
<organism evidence="5 6">
    <name type="scientific">Pseudooceanicola albus</name>
    <dbReference type="NCBI Taxonomy" id="2692189"/>
    <lineage>
        <taxon>Bacteria</taxon>
        <taxon>Pseudomonadati</taxon>
        <taxon>Pseudomonadota</taxon>
        <taxon>Alphaproteobacteria</taxon>
        <taxon>Rhodobacterales</taxon>
        <taxon>Paracoccaceae</taxon>
        <taxon>Pseudooceanicola</taxon>
    </lineage>
</organism>
<comment type="caution">
    <text evidence="5">The sequence shown here is derived from an EMBL/GenBank/DDBJ whole genome shotgun (WGS) entry which is preliminary data.</text>
</comment>
<dbReference type="PANTHER" id="PTHR43132:SF2">
    <property type="entry name" value="ARSENICAL RESISTANCE OPERON REPRESSOR ARSR-RELATED"/>
    <property type="match status" value="1"/>
</dbReference>
<keyword evidence="2" id="KW-0238">DNA-binding</keyword>
<proteinExistence type="predicted"/>
<dbReference type="SUPFAM" id="SSF46785">
    <property type="entry name" value="Winged helix' DNA-binding domain"/>
    <property type="match status" value="1"/>
</dbReference>
<dbReference type="NCBIfam" id="NF033788">
    <property type="entry name" value="HTH_metalloreg"/>
    <property type="match status" value="1"/>
</dbReference>
<reference evidence="5 6" key="1">
    <citation type="submission" date="2019-12" db="EMBL/GenBank/DDBJ databases">
        <authorList>
            <person name="Li M."/>
        </authorList>
    </citation>
    <scope>NUCLEOTIDE SEQUENCE [LARGE SCALE GENOMIC DNA]</scope>
    <source>
        <strain evidence="5 6">GBMRC 2024</strain>
    </source>
</reference>
<dbReference type="Proteomes" id="UP000477911">
    <property type="component" value="Unassembled WGS sequence"/>
</dbReference>
<sequence>MTKRLPQNVCKSVDEASSFIKTLANPNRLAIVCSLMEAPRTVTELEQGLGIPQPTLSQQLTLLRDAGIIVGRRSARVVTYRIGDARVLPVVQSLRLVFSGLSDLHAEKDAMDDAAISPDMFD</sequence>
<dbReference type="InterPro" id="IPR011991">
    <property type="entry name" value="ArsR-like_HTH"/>
</dbReference>
<dbReference type="PRINTS" id="PR00778">
    <property type="entry name" value="HTHARSR"/>
</dbReference>
<dbReference type="Gene3D" id="1.10.10.10">
    <property type="entry name" value="Winged helix-like DNA-binding domain superfamily/Winged helix DNA-binding domain"/>
    <property type="match status" value="1"/>
</dbReference>
<dbReference type="CDD" id="cd00090">
    <property type="entry name" value="HTH_ARSR"/>
    <property type="match status" value="1"/>
</dbReference>
<gene>
    <name evidence="5" type="ORF">GR170_07960</name>
</gene>
<evidence type="ECO:0000313" key="6">
    <source>
        <dbReference type="Proteomes" id="UP000477911"/>
    </source>
</evidence>
<dbReference type="AlphaFoldDB" id="A0A6L7G096"/>
<dbReference type="InterPro" id="IPR036390">
    <property type="entry name" value="WH_DNA-bd_sf"/>
</dbReference>
<dbReference type="EMBL" id="WUMU01000006">
    <property type="protein sequence ID" value="MXN17764.1"/>
    <property type="molecule type" value="Genomic_DNA"/>
</dbReference>
<dbReference type="Pfam" id="PF01022">
    <property type="entry name" value="HTH_5"/>
    <property type="match status" value="1"/>
</dbReference>
<keyword evidence="1" id="KW-0805">Transcription regulation</keyword>
<keyword evidence="6" id="KW-1185">Reference proteome</keyword>
<dbReference type="InterPro" id="IPR001845">
    <property type="entry name" value="HTH_ArsR_DNA-bd_dom"/>
</dbReference>
<dbReference type="InterPro" id="IPR036388">
    <property type="entry name" value="WH-like_DNA-bd_sf"/>
</dbReference>
<evidence type="ECO:0000256" key="2">
    <source>
        <dbReference type="ARBA" id="ARBA00023125"/>
    </source>
</evidence>
<dbReference type="InterPro" id="IPR051011">
    <property type="entry name" value="Metal_resp_trans_reg"/>
</dbReference>
<dbReference type="GO" id="GO:0003677">
    <property type="term" value="F:DNA binding"/>
    <property type="evidence" value="ECO:0007669"/>
    <property type="project" value="UniProtKB-KW"/>
</dbReference>
<name>A0A6L7G096_9RHOB</name>